<proteinExistence type="predicted"/>
<dbReference type="Proteomes" id="UP001055879">
    <property type="component" value="Linkage Group LG17"/>
</dbReference>
<evidence type="ECO:0000313" key="2">
    <source>
        <dbReference type="Proteomes" id="UP001055879"/>
    </source>
</evidence>
<sequence>MQGTTKEDEDEITTTLETEGKHGKLIGRESKSALPMSHYCINSECWSAYYTRGCLDNCCHHYQCHHLEENEAYPCTQTRDISVTTTLVGAGATQINPQSDSDPSRISDPMVEILPELKSIVLD</sequence>
<comment type="caution">
    <text evidence="1">The sequence shown here is derived from an EMBL/GenBank/DDBJ whole genome shotgun (WGS) entry which is preliminary data.</text>
</comment>
<organism evidence="1 2">
    <name type="scientific">Arctium lappa</name>
    <name type="common">Greater burdock</name>
    <name type="synonym">Lappa major</name>
    <dbReference type="NCBI Taxonomy" id="4217"/>
    <lineage>
        <taxon>Eukaryota</taxon>
        <taxon>Viridiplantae</taxon>
        <taxon>Streptophyta</taxon>
        <taxon>Embryophyta</taxon>
        <taxon>Tracheophyta</taxon>
        <taxon>Spermatophyta</taxon>
        <taxon>Magnoliopsida</taxon>
        <taxon>eudicotyledons</taxon>
        <taxon>Gunneridae</taxon>
        <taxon>Pentapetalae</taxon>
        <taxon>asterids</taxon>
        <taxon>campanulids</taxon>
        <taxon>Asterales</taxon>
        <taxon>Asteraceae</taxon>
        <taxon>Carduoideae</taxon>
        <taxon>Cardueae</taxon>
        <taxon>Arctiinae</taxon>
        <taxon>Arctium</taxon>
    </lineage>
</organism>
<dbReference type="EMBL" id="CM042063">
    <property type="protein sequence ID" value="KAI3666869.1"/>
    <property type="molecule type" value="Genomic_DNA"/>
</dbReference>
<reference evidence="2" key="1">
    <citation type="journal article" date="2022" name="Mol. Ecol. Resour.">
        <title>The genomes of chicory, endive, great burdock and yacon provide insights into Asteraceae palaeo-polyploidization history and plant inulin production.</title>
        <authorList>
            <person name="Fan W."/>
            <person name="Wang S."/>
            <person name="Wang H."/>
            <person name="Wang A."/>
            <person name="Jiang F."/>
            <person name="Liu H."/>
            <person name="Zhao H."/>
            <person name="Xu D."/>
            <person name="Zhang Y."/>
        </authorList>
    </citation>
    <scope>NUCLEOTIDE SEQUENCE [LARGE SCALE GENOMIC DNA]</scope>
    <source>
        <strain evidence="2">cv. Niubang</strain>
    </source>
</reference>
<keyword evidence="2" id="KW-1185">Reference proteome</keyword>
<evidence type="ECO:0000313" key="1">
    <source>
        <dbReference type="EMBL" id="KAI3666869.1"/>
    </source>
</evidence>
<protein>
    <submittedName>
        <fullName evidence="1">Uncharacterized protein</fullName>
    </submittedName>
</protein>
<gene>
    <name evidence="1" type="ORF">L6452_41908</name>
</gene>
<name>A0ACB8XHH5_ARCLA</name>
<accession>A0ACB8XHH5</accession>
<reference evidence="1 2" key="2">
    <citation type="journal article" date="2022" name="Mol. Ecol. Resour.">
        <title>The genomes of chicory, endive, great burdock and yacon provide insights into Asteraceae paleo-polyploidization history and plant inulin production.</title>
        <authorList>
            <person name="Fan W."/>
            <person name="Wang S."/>
            <person name="Wang H."/>
            <person name="Wang A."/>
            <person name="Jiang F."/>
            <person name="Liu H."/>
            <person name="Zhao H."/>
            <person name="Xu D."/>
            <person name="Zhang Y."/>
        </authorList>
    </citation>
    <scope>NUCLEOTIDE SEQUENCE [LARGE SCALE GENOMIC DNA]</scope>
    <source>
        <strain evidence="2">cv. Niubang</strain>
    </source>
</reference>